<keyword evidence="9" id="KW-0503">Monooxygenase</keyword>
<dbReference type="SUPFAM" id="SSF55961">
    <property type="entry name" value="Bet v1-like"/>
    <property type="match status" value="1"/>
</dbReference>
<comment type="cofactor">
    <cofactor evidence="1">
        <name>Fe cation</name>
        <dbReference type="ChEBI" id="CHEBI:24875"/>
    </cofactor>
</comment>
<keyword evidence="5" id="KW-0408">Iron</keyword>
<proteinExistence type="predicted"/>
<dbReference type="GO" id="GO:0051213">
    <property type="term" value="F:dioxygenase activity"/>
    <property type="evidence" value="ECO:0007669"/>
    <property type="project" value="UniProtKB-KW"/>
</dbReference>
<dbReference type="PANTHER" id="PTHR43756">
    <property type="entry name" value="CHOLINE MONOOXYGENASE, CHLOROPLASTIC"/>
    <property type="match status" value="1"/>
</dbReference>
<dbReference type="PROSITE" id="PS00570">
    <property type="entry name" value="RING_HYDROXYL_ALPHA"/>
    <property type="match status" value="1"/>
</dbReference>
<dbReference type="GO" id="GO:0004497">
    <property type="term" value="F:monooxygenase activity"/>
    <property type="evidence" value="ECO:0007669"/>
    <property type="project" value="UniProtKB-KW"/>
</dbReference>
<accession>A0A6J4UC70</accession>
<dbReference type="GO" id="GO:0005506">
    <property type="term" value="F:iron ion binding"/>
    <property type="evidence" value="ECO:0007669"/>
    <property type="project" value="InterPro"/>
</dbReference>
<keyword evidence="3" id="KW-0479">Metal-binding</keyword>
<dbReference type="PROSITE" id="PS51296">
    <property type="entry name" value="RIESKE"/>
    <property type="match status" value="1"/>
</dbReference>
<dbReference type="EMBL" id="CADCWC010000312">
    <property type="protein sequence ID" value="CAA9543665.1"/>
    <property type="molecule type" value="Genomic_DNA"/>
</dbReference>
<dbReference type="Pfam" id="PF00355">
    <property type="entry name" value="Rieske"/>
    <property type="match status" value="1"/>
</dbReference>
<sequence length="363" mass="41506">MTALDTARAATLPAELYLDPAVLAREVERIFGRTWQLVARADELARPGDFVPATIVDEPIVIARGTDGVLRGFYNVCRHRAGQVALTRGNRKSLQCRYHGWTYGLDGRLRACPEMDGTEGFRKEDFGLIPIRVDRFGPFVFANLDPDAPSLAEVLGAIPDEVAGAGYDIDRMRLVERRDYVIECNWKVYVDNYLEGYHLPIAHPGLFRELDYDAYRVETFPWYSKQHAPIRDLKPGEEIGRDRRYIRSPDGEEDALYYWLFPNTMLNIYQDNISSNVILPLGPDRTLTIFEWFFAEPGTGQGWESMQQTIAFSDEIQQEDIVLCEQVQRGLRSRSYSTGRFSAKRENGVHHFQELVRTALEGD</sequence>
<dbReference type="SUPFAM" id="SSF50022">
    <property type="entry name" value="ISP domain"/>
    <property type="match status" value="1"/>
</dbReference>
<keyword evidence="4" id="KW-0560">Oxidoreductase</keyword>
<name>A0A6J4UC70_9ACTN</name>
<dbReference type="InterPro" id="IPR015881">
    <property type="entry name" value="ARHD_Rieske_2Fe_2S"/>
</dbReference>
<dbReference type="InterPro" id="IPR015879">
    <property type="entry name" value="Ring_hydroxy_dOase_asu_C_dom"/>
</dbReference>
<evidence type="ECO:0000256" key="1">
    <source>
        <dbReference type="ARBA" id="ARBA00001962"/>
    </source>
</evidence>
<evidence type="ECO:0000256" key="3">
    <source>
        <dbReference type="ARBA" id="ARBA00022723"/>
    </source>
</evidence>
<dbReference type="PANTHER" id="PTHR43756:SF5">
    <property type="entry name" value="CHOLINE MONOOXYGENASE, CHLOROPLASTIC"/>
    <property type="match status" value="1"/>
</dbReference>
<feature type="domain" description="Rieske" evidence="8">
    <location>
        <begin position="35"/>
        <end position="142"/>
    </location>
</feature>
<dbReference type="Gene3D" id="3.90.380.10">
    <property type="entry name" value="Naphthalene 1,2-dioxygenase Alpha Subunit, Chain A, domain 1"/>
    <property type="match status" value="1"/>
</dbReference>
<keyword evidence="2" id="KW-0001">2Fe-2S</keyword>
<dbReference type="Gene3D" id="2.102.10.10">
    <property type="entry name" value="Rieske [2Fe-2S] iron-sulphur domain"/>
    <property type="match status" value="1"/>
</dbReference>
<evidence type="ECO:0000256" key="7">
    <source>
        <dbReference type="ARBA" id="ARBA00023027"/>
    </source>
</evidence>
<dbReference type="InterPro" id="IPR036922">
    <property type="entry name" value="Rieske_2Fe-2S_sf"/>
</dbReference>
<dbReference type="GO" id="GO:0051537">
    <property type="term" value="F:2 iron, 2 sulfur cluster binding"/>
    <property type="evidence" value="ECO:0007669"/>
    <property type="project" value="UniProtKB-KW"/>
</dbReference>
<dbReference type="InterPro" id="IPR017941">
    <property type="entry name" value="Rieske_2Fe-2S"/>
</dbReference>
<evidence type="ECO:0000256" key="5">
    <source>
        <dbReference type="ARBA" id="ARBA00023004"/>
    </source>
</evidence>
<keyword evidence="7" id="KW-0520">NAD</keyword>
<gene>
    <name evidence="9" type="ORF">AVDCRST_MAG79-2078</name>
</gene>
<reference evidence="9" key="1">
    <citation type="submission" date="2020-02" db="EMBL/GenBank/DDBJ databases">
        <authorList>
            <person name="Meier V. D."/>
        </authorList>
    </citation>
    <scope>NUCLEOTIDE SEQUENCE</scope>
    <source>
        <strain evidence="9">AVDCRST_MAG79</strain>
    </source>
</reference>
<dbReference type="InterPro" id="IPR001663">
    <property type="entry name" value="Rng_hydr_dOase-A"/>
</dbReference>
<dbReference type="Pfam" id="PF00848">
    <property type="entry name" value="Ring_hydroxyl_A"/>
    <property type="match status" value="1"/>
</dbReference>
<evidence type="ECO:0000256" key="4">
    <source>
        <dbReference type="ARBA" id="ARBA00023002"/>
    </source>
</evidence>
<evidence type="ECO:0000313" key="9">
    <source>
        <dbReference type="EMBL" id="CAA9543665.1"/>
    </source>
</evidence>
<keyword evidence="9" id="KW-0223">Dioxygenase</keyword>
<dbReference type="PRINTS" id="PR00090">
    <property type="entry name" value="RNGDIOXGNASE"/>
</dbReference>
<keyword evidence="6" id="KW-0411">Iron-sulfur</keyword>
<evidence type="ECO:0000256" key="6">
    <source>
        <dbReference type="ARBA" id="ARBA00023014"/>
    </source>
</evidence>
<dbReference type="CDD" id="cd08883">
    <property type="entry name" value="RHO_alpha_C_CMO-like"/>
    <property type="match status" value="1"/>
</dbReference>
<evidence type="ECO:0000256" key="2">
    <source>
        <dbReference type="ARBA" id="ARBA00022714"/>
    </source>
</evidence>
<organism evidence="9">
    <name type="scientific">uncultured Thermoleophilia bacterium</name>
    <dbReference type="NCBI Taxonomy" id="1497501"/>
    <lineage>
        <taxon>Bacteria</taxon>
        <taxon>Bacillati</taxon>
        <taxon>Actinomycetota</taxon>
        <taxon>Thermoleophilia</taxon>
        <taxon>environmental samples</taxon>
    </lineage>
</organism>
<dbReference type="AlphaFoldDB" id="A0A6J4UC70"/>
<protein>
    <submittedName>
        <fullName evidence="9">Choline monooxygenase-like protein with aromatic-ring-hydroxylating dioxygenase domain</fullName>
    </submittedName>
</protein>
<dbReference type="CDD" id="cd03469">
    <property type="entry name" value="Rieske_RO_Alpha_N"/>
    <property type="match status" value="1"/>
</dbReference>
<evidence type="ECO:0000259" key="8">
    <source>
        <dbReference type="PROSITE" id="PS51296"/>
    </source>
</evidence>
<dbReference type="GO" id="GO:0016705">
    <property type="term" value="F:oxidoreductase activity, acting on paired donors, with incorporation or reduction of molecular oxygen"/>
    <property type="evidence" value="ECO:0007669"/>
    <property type="project" value="UniProtKB-ARBA"/>
</dbReference>